<reference evidence="2 3" key="1">
    <citation type="submission" date="2019-11" db="EMBL/GenBank/DDBJ databases">
        <authorList>
            <person name="Zheng R.K."/>
            <person name="Sun C.M."/>
        </authorList>
    </citation>
    <scope>NUCLEOTIDE SEQUENCE [LARGE SCALE GENOMIC DNA]</scope>
    <source>
        <strain evidence="2 3">WC007</strain>
    </source>
</reference>
<name>A0A6I6JQJ3_9BACT</name>
<dbReference type="GO" id="GO:0035312">
    <property type="term" value="F:5'-3' DNA exonuclease activity"/>
    <property type="evidence" value="ECO:0007669"/>
    <property type="project" value="TreeGrafter"/>
</dbReference>
<dbReference type="SUPFAM" id="SSF89550">
    <property type="entry name" value="PHP domain-like"/>
    <property type="match status" value="1"/>
</dbReference>
<evidence type="ECO:0008006" key="4">
    <source>
        <dbReference type="Google" id="ProtNLM"/>
    </source>
</evidence>
<dbReference type="InterPro" id="IPR016195">
    <property type="entry name" value="Pol/histidinol_Pase-like"/>
</dbReference>
<organism evidence="2 3">
    <name type="scientific">Maribellus comscasis</name>
    <dbReference type="NCBI Taxonomy" id="2681766"/>
    <lineage>
        <taxon>Bacteria</taxon>
        <taxon>Pseudomonadati</taxon>
        <taxon>Bacteroidota</taxon>
        <taxon>Bacteroidia</taxon>
        <taxon>Marinilabiliales</taxon>
        <taxon>Prolixibacteraceae</taxon>
        <taxon>Maribellus</taxon>
    </lineage>
</organism>
<gene>
    <name evidence="2" type="ORF">GM418_06485</name>
</gene>
<dbReference type="EMBL" id="CP046401">
    <property type="protein sequence ID" value="QGY43318.1"/>
    <property type="molecule type" value="Genomic_DNA"/>
</dbReference>
<sequence>MKRRNFFKLTGISVVSTLASKVFAFQEKGNIQNKKTLTNPFETKGKWYKAALHVHTTSSDGDVDVTTRLKQYREKGFDVVAVTDHRTTNDLSGFSDKKFLALSSIEFHPQTYSGAPTHHLLGYGLPHPYTYNGDLSAQEMIDDIKSKGAKVFYAHPYWTGHTYIEMTEVSGYLGLEVHNEVCQDADSGSGRMHWDQMLNNGHVLSGLASDDVHKSSGVGKAWTMIKADKLDDKSILEALELGSFYASKGPEIKNYQLNSEGLIKVECSAVKKIVFRTSGAGNGSVFKAENGNDLRSAEWDLSKKNPKWVRCEVTDKDGNTAWTNPIFL</sequence>
<keyword evidence="3" id="KW-1185">Reference proteome</keyword>
<dbReference type="AlphaFoldDB" id="A0A6I6JQJ3"/>
<evidence type="ECO:0000313" key="2">
    <source>
        <dbReference type="EMBL" id="QGY43318.1"/>
    </source>
</evidence>
<dbReference type="Proteomes" id="UP000428260">
    <property type="component" value="Chromosome"/>
</dbReference>
<proteinExistence type="predicted"/>
<dbReference type="KEGG" id="mcos:GM418_06485"/>
<evidence type="ECO:0000256" key="1">
    <source>
        <dbReference type="SAM" id="SignalP"/>
    </source>
</evidence>
<keyword evidence="1" id="KW-0732">Signal</keyword>
<dbReference type="PANTHER" id="PTHR42924:SF3">
    <property type="entry name" value="POLYMERASE_HISTIDINOL PHOSPHATASE N-TERMINAL DOMAIN-CONTAINING PROTEIN"/>
    <property type="match status" value="1"/>
</dbReference>
<dbReference type="NCBIfam" id="NF038032">
    <property type="entry name" value="CehA_McbA_metalo"/>
    <property type="match status" value="1"/>
</dbReference>
<feature type="chain" id="PRO_5026118057" description="PHP domain-containing protein" evidence="1">
    <location>
        <begin position="25"/>
        <end position="328"/>
    </location>
</feature>
<dbReference type="PANTHER" id="PTHR42924">
    <property type="entry name" value="EXONUCLEASE"/>
    <property type="match status" value="1"/>
</dbReference>
<feature type="signal peptide" evidence="1">
    <location>
        <begin position="1"/>
        <end position="24"/>
    </location>
</feature>
<protein>
    <recommendedName>
        <fullName evidence="4">PHP domain-containing protein</fullName>
    </recommendedName>
</protein>
<dbReference type="Gene3D" id="3.20.20.140">
    <property type="entry name" value="Metal-dependent hydrolases"/>
    <property type="match status" value="1"/>
</dbReference>
<evidence type="ECO:0000313" key="3">
    <source>
        <dbReference type="Proteomes" id="UP000428260"/>
    </source>
</evidence>
<dbReference type="InterPro" id="IPR052018">
    <property type="entry name" value="PHP_domain"/>
</dbReference>
<accession>A0A6I6JQJ3</accession>
<dbReference type="RefSeq" id="WP_158864326.1">
    <property type="nucleotide sequence ID" value="NZ_CP046401.1"/>
</dbReference>
<dbReference type="GO" id="GO:0004534">
    <property type="term" value="F:5'-3' RNA exonuclease activity"/>
    <property type="evidence" value="ECO:0007669"/>
    <property type="project" value="TreeGrafter"/>
</dbReference>